<protein>
    <submittedName>
        <fullName evidence="1">Uncharacterized protein</fullName>
    </submittedName>
</protein>
<reference evidence="1" key="1">
    <citation type="submission" date="2021-05" db="EMBL/GenBank/DDBJ databases">
        <authorList>
            <person name="Pan Q."/>
            <person name="Jouanno E."/>
            <person name="Zahm M."/>
            <person name="Klopp C."/>
            <person name="Cabau C."/>
            <person name="Louis A."/>
            <person name="Berthelot C."/>
            <person name="Parey E."/>
            <person name="Roest Crollius H."/>
            <person name="Montfort J."/>
            <person name="Robinson-Rechavi M."/>
            <person name="Bouchez O."/>
            <person name="Lampietro C."/>
            <person name="Lopez Roques C."/>
            <person name="Donnadieu C."/>
            <person name="Postlethwait J."/>
            <person name="Bobe J."/>
            <person name="Dillon D."/>
            <person name="Chandos A."/>
            <person name="von Hippel F."/>
            <person name="Guiguen Y."/>
        </authorList>
    </citation>
    <scope>NUCLEOTIDE SEQUENCE</scope>
    <source>
        <strain evidence="1">YG-Jan2019</strain>
    </source>
</reference>
<gene>
    <name evidence="1" type="ORF">DPEC_G00165670</name>
</gene>
<organism evidence="1 2">
    <name type="scientific">Dallia pectoralis</name>
    <name type="common">Alaska blackfish</name>
    <dbReference type="NCBI Taxonomy" id="75939"/>
    <lineage>
        <taxon>Eukaryota</taxon>
        <taxon>Metazoa</taxon>
        <taxon>Chordata</taxon>
        <taxon>Craniata</taxon>
        <taxon>Vertebrata</taxon>
        <taxon>Euteleostomi</taxon>
        <taxon>Actinopterygii</taxon>
        <taxon>Neopterygii</taxon>
        <taxon>Teleostei</taxon>
        <taxon>Protacanthopterygii</taxon>
        <taxon>Esociformes</taxon>
        <taxon>Umbridae</taxon>
        <taxon>Dallia</taxon>
    </lineage>
</organism>
<dbReference type="EMBL" id="CM055740">
    <property type="protein sequence ID" value="KAJ8003081.1"/>
    <property type="molecule type" value="Genomic_DNA"/>
</dbReference>
<evidence type="ECO:0000313" key="2">
    <source>
        <dbReference type="Proteomes" id="UP001157502"/>
    </source>
</evidence>
<keyword evidence="2" id="KW-1185">Reference proteome</keyword>
<accession>A0ACC2GHS3</accession>
<proteinExistence type="predicted"/>
<sequence>MENIYANFDRGRVKFQPDTDIAGNNKAKCNYLRCAAVSLGLLCVVLLAAIIGVCVYYRHSSLETERDNLTKPLGE</sequence>
<dbReference type="Proteomes" id="UP001157502">
    <property type="component" value="Chromosome 13"/>
</dbReference>
<evidence type="ECO:0000313" key="1">
    <source>
        <dbReference type="EMBL" id="KAJ8003081.1"/>
    </source>
</evidence>
<name>A0ACC2GHS3_DALPE</name>
<comment type="caution">
    <text evidence="1">The sequence shown here is derived from an EMBL/GenBank/DDBJ whole genome shotgun (WGS) entry which is preliminary data.</text>
</comment>